<name>G0WGR6_NAUDC</name>
<comment type="similarity">
    <text evidence="2">Belongs to the TAF12 family.</text>
</comment>
<dbReference type="GO" id="GO:0061629">
    <property type="term" value="F:RNA polymerase II-specific DNA-binding transcription factor binding"/>
    <property type="evidence" value="ECO:0007669"/>
    <property type="project" value="EnsemblFungi"/>
</dbReference>
<evidence type="ECO:0000256" key="5">
    <source>
        <dbReference type="ARBA" id="ARBA00023242"/>
    </source>
</evidence>
<comment type="subcellular location">
    <subcellularLocation>
        <location evidence="1">Nucleus</location>
    </subcellularLocation>
</comment>
<evidence type="ECO:0000256" key="1">
    <source>
        <dbReference type="ARBA" id="ARBA00004123"/>
    </source>
</evidence>
<feature type="region of interest" description="Disordered" evidence="8">
    <location>
        <begin position="345"/>
        <end position="412"/>
    </location>
</feature>
<evidence type="ECO:0000313" key="11">
    <source>
        <dbReference type="Proteomes" id="UP000000689"/>
    </source>
</evidence>
<feature type="region of interest" description="Disordered" evidence="8">
    <location>
        <begin position="610"/>
        <end position="638"/>
    </location>
</feature>
<dbReference type="GO" id="GO:0003682">
    <property type="term" value="F:chromatin binding"/>
    <property type="evidence" value="ECO:0007669"/>
    <property type="project" value="EnsemblFungi"/>
</dbReference>
<keyword evidence="4" id="KW-0804">Transcription</keyword>
<evidence type="ECO:0000256" key="3">
    <source>
        <dbReference type="ARBA" id="ARBA00023015"/>
    </source>
</evidence>
<dbReference type="GO" id="GO:0000124">
    <property type="term" value="C:SAGA complex"/>
    <property type="evidence" value="ECO:0007669"/>
    <property type="project" value="EnsemblFungi"/>
</dbReference>
<dbReference type="Gene3D" id="1.10.20.10">
    <property type="entry name" value="Histone, subunit A"/>
    <property type="match status" value="1"/>
</dbReference>
<feature type="compositionally biased region" description="Polar residues" evidence="8">
    <location>
        <begin position="345"/>
        <end position="355"/>
    </location>
</feature>
<evidence type="ECO:0000256" key="4">
    <source>
        <dbReference type="ARBA" id="ARBA00023163"/>
    </source>
</evidence>
<dbReference type="GO" id="GO:0051123">
    <property type="term" value="P:RNA polymerase II preinitiation complex assembly"/>
    <property type="evidence" value="ECO:0007669"/>
    <property type="project" value="EnsemblFungi"/>
</dbReference>
<feature type="compositionally biased region" description="Low complexity" evidence="8">
    <location>
        <begin position="610"/>
        <end position="627"/>
    </location>
</feature>
<evidence type="ECO:0000256" key="8">
    <source>
        <dbReference type="SAM" id="MobiDB-lite"/>
    </source>
</evidence>
<sequence>MSESSNSNPDNSNSNASRTNASTVPAGHQGGPPITLQPNQVIELSNKFKALVNEAKQLGGDNSQRGKELLIQASKIKAIYDTYNRQRQAAAAAAAAQARVQAQVQVQSSDVNKELPTSTANNNNIGATPSANTPTPNSIPISNSNTPSSLNANNGNRLSSNQLASIMKQVLTPEQNQEYDKLVSTFQTRAAAIKEKHSFVKQNIERLSQELNKPNLDPNLKTQLENKKTELFNTIRAITVEHNTLHQQFQTGQKTFYVECAKNNPALQNCYKKFPTTTSCQATTTTTTTTTTAAAAAAATTTATTTSNNNNNYINSNSNSNNNNNNNYSSNKSKQIIVQSHRTVFHQPSPQQAGSPNLPIKNNTTNTTSNNVTPVMNTTKQHPSLQNKSNEPVTSEPPTTTTTTTTTPNNANLTKSQSVTNVNAAASASSVHPSNKSIMFKPAEPIVNISDTISTKQPISVPYRSNRPSLTGGSAMNASALTTPVATKLPPYEIDTERVMSKRKLRELVKSIGVDEGDGETVIDGDVEELLLDLADDFVTNVTSFACRLAKHRNSDSLEPRDIQLHLEKNWNIRIPGYSADEIRSIRKWHPIQNYNQKLQHINNDKANSSAAAAAAAAASTNANTTNIPASKKQKLNK</sequence>
<dbReference type="KEGG" id="ndi:NDAI_0J01020"/>
<evidence type="ECO:0000313" key="10">
    <source>
        <dbReference type="EMBL" id="CCD26994.1"/>
    </source>
</evidence>
<dbReference type="OMA" id="ADDFITN"/>
<evidence type="ECO:0000256" key="2">
    <source>
        <dbReference type="ARBA" id="ARBA00007530"/>
    </source>
</evidence>
<dbReference type="InterPro" id="IPR037794">
    <property type="entry name" value="TAF12"/>
</dbReference>
<dbReference type="GO" id="GO:0017025">
    <property type="term" value="F:TBP-class protein binding"/>
    <property type="evidence" value="ECO:0007669"/>
    <property type="project" value="EnsemblFungi"/>
</dbReference>
<dbReference type="InterPro" id="IPR009072">
    <property type="entry name" value="Histone-fold"/>
</dbReference>
<dbReference type="Proteomes" id="UP000000689">
    <property type="component" value="Chromosome 10"/>
</dbReference>
<reference evidence="10 11" key="1">
    <citation type="journal article" date="2011" name="Proc. Natl. Acad. Sci. U.S.A.">
        <title>Evolutionary erosion of yeast sex chromosomes by mating-type switching accidents.</title>
        <authorList>
            <person name="Gordon J.L."/>
            <person name="Armisen D."/>
            <person name="Proux-Wera E."/>
            <person name="Oheigeartaigh S.S."/>
            <person name="Byrne K.P."/>
            <person name="Wolfe K.H."/>
        </authorList>
    </citation>
    <scope>NUCLEOTIDE SEQUENCE [LARGE SCALE GENOMIC DNA]</scope>
    <source>
        <strain evidence="11">ATCC 10597 / BCRC 20456 / CBS 421 / NBRC 0211 / NRRL Y-12639</strain>
    </source>
</reference>
<keyword evidence="5" id="KW-0539">Nucleus</keyword>
<dbReference type="AlphaFoldDB" id="G0WGR6"/>
<feature type="compositionally biased region" description="Low complexity" evidence="8">
    <location>
        <begin position="397"/>
        <end position="408"/>
    </location>
</feature>
<gene>
    <name evidence="10" type="primary">NDAI0J01020</name>
    <name evidence="10" type="ordered locus">NDAI_0J01020</name>
</gene>
<dbReference type="GO" id="GO:0005669">
    <property type="term" value="C:transcription factor TFIID complex"/>
    <property type="evidence" value="ECO:0007669"/>
    <property type="project" value="EnsemblFungi"/>
</dbReference>
<feature type="compositionally biased region" description="Low complexity" evidence="8">
    <location>
        <begin position="362"/>
        <end position="379"/>
    </location>
</feature>
<dbReference type="GO" id="GO:0060090">
    <property type="term" value="F:molecular adaptor activity"/>
    <property type="evidence" value="ECO:0007669"/>
    <property type="project" value="EnsemblFungi"/>
</dbReference>
<dbReference type="GO" id="GO:0045944">
    <property type="term" value="P:positive regulation of transcription by RNA polymerase II"/>
    <property type="evidence" value="ECO:0007669"/>
    <property type="project" value="EnsemblFungi"/>
</dbReference>
<feature type="region of interest" description="Disordered" evidence="8">
    <location>
        <begin position="300"/>
        <end position="330"/>
    </location>
</feature>
<feature type="compositionally biased region" description="Low complexity" evidence="8">
    <location>
        <begin position="1"/>
        <end position="23"/>
    </location>
</feature>
<accession>G0WGR6</accession>
<evidence type="ECO:0000256" key="6">
    <source>
        <dbReference type="ARBA" id="ARBA00075089"/>
    </source>
</evidence>
<proteinExistence type="inferred from homology"/>
<evidence type="ECO:0000259" key="9">
    <source>
        <dbReference type="Pfam" id="PF03847"/>
    </source>
</evidence>
<protein>
    <recommendedName>
        <fullName evidence="6">TBP-associated factor 12</fullName>
    </recommendedName>
    <alternativeName>
        <fullName evidence="7">Transcription initiation factor TFIID subunit 12</fullName>
    </alternativeName>
</protein>
<dbReference type="GO" id="GO:0046695">
    <property type="term" value="C:SLIK (SAGA-like) complex"/>
    <property type="evidence" value="ECO:0007669"/>
    <property type="project" value="EnsemblFungi"/>
</dbReference>
<dbReference type="RefSeq" id="XP_003672237.1">
    <property type="nucleotide sequence ID" value="XM_003672189.1"/>
</dbReference>
<feature type="compositionally biased region" description="Polar residues" evidence="8">
    <location>
        <begin position="380"/>
        <end position="393"/>
    </location>
</feature>
<dbReference type="Pfam" id="PF03847">
    <property type="entry name" value="TFIID_20kDa"/>
    <property type="match status" value="1"/>
</dbReference>
<dbReference type="GO" id="GO:0042802">
    <property type="term" value="F:identical protein binding"/>
    <property type="evidence" value="ECO:0007669"/>
    <property type="project" value="EnsemblFungi"/>
</dbReference>
<feature type="domain" description="Transcription initiation factor TFIID subunit 12" evidence="9">
    <location>
        <begin position="501"/>
        <end position="573"/>
    </location>
</feature>
<dbReference type="HOGENOM" id="CLU_021602_0_0_1"/>
<dbReference type="PANTHER" id="PTHR12264">
    <property type="entry name" value="TRANSCRIPTION INITIATION FACTOR TFIID SUBUNIT 12"/>
    <property type="match status" value="1"/>
</dbReference>
<dbReference type="OrthoDB" id="2193432at2759"/>
<dbReference type="SUPFAM" id="SSF47113">
    <property type="entry name" value="Histone-fold"/>
    <property type="match status" value="1"/>
</dbReference>
<organism evidence="10 11">
    <name type="scientific">Naumovozyma dairenensis (strain ATCC 10597 / BCRC 20456 / CBS 421 / NBRC 0211 / NRRL Y-12639)</name>
    <name type="common">Saccharomyces dairenensis</name>
    <dbReference type="NCBI Taxonomy" id="1071378"/>
    <lineage>
        <taxon>Eukaryota</taxon>
        <taxon>Fungi</taxon>
        <taxon>Dikarya</taxon>
        <taxon>Ascomycota</taxon>
        <taxon>Saccharomycotina</taxon>
        <taxon>Saccharomycetes</taxon>
        <taxon>Saccharomycetales</taxon>
        <taxon>Saccharomycetaceae</taxon>
        <taxon>Naumovozyma</taxon>
    </lineage>
</organism>
<evidence type="ECO:0000256" key="7">
    <source>
        <dbReference type="ARBA" id="ARBA00093657"/>
    </source>
</evidence>
<feature type="region of interest" description="Disordered" evidence="8">
    <location>
        <begin position="1"/>
        <end position="37"/>
    </location>
</feature>
<dbReference type="FunFam" id="1.10.20.10:FF:000011">
    <property type="entry name" value="Transcription initiation factor TFIID subunit 12"/>
    <property type="match status" value="1"/>
</dbReference>
<feature type="compositionally biased region" description="Polar residues" evidence="8">
    <location>
        <begin position="115"/>
        <end position="131"/>
    </location>
</feature>
<dbReference type="PANTHER" id="PTHR12264:SF21">
    <property type="entry name" value="TRANSCRIPTION INITIATION FACTOR TFIID SUBUNIT 12"/>
    <property type="match status" value="1"/>
</dbReference>
<dbReference type="GO" id="GO:0046982">
    <property type="term" value="F:protein heterodimerization activity"/>
    <property type="evidence" value="ECO:0007669"/>
    <property type="project" value="InterPro"/>
</dbReference>
<feature type="compositionally biased region" description="Low complexity" evidence="8">
    <location>
        <begin position="132"/>
        <end position="149"/>
    </location>
</feature>
<keyword evidence="11" id="KW-1185">Reference proteome</keyword>
<dbReference type="STRING" id="1071378.G0WGR6"/>
<dbReference type="CDD" id="cd07981">
    <property type="entry name" value="HFD_TAF12"/>
    <property type="match status" value="1"/>
</dbReference>
<dbReference type="GO" id="GO:0006325">
    <property type="term" value="P:chromatin organization"/>
    <property type="evidence" value="ECO:0007669"/>
    <property type="project" value="EnsemblFungi"/>
</dbReference>
<feature type="region of interest" description="Disordered" evidence="8">
    <location>
        <begin position="109"/>
        <end position="157"/>
    </location>
</feature>
<dbReference type="GO" id="GO:0003677">
    <property type="term" value="F:DNA binding"/>
    <property type="evidence" value="ECO:0007669"/>
    <property type="project" value="TreeGrafter"/>
</dbReference>
<dbReference type="GeneID" id="11494174"/>
<dbReference type="eggNOG" id="KOG1142">
    <property type="taxonomic scope" value="Eukaryota"/>
</dbReference>
<keyword evidence="3" id="KW-0805">Transcription regulation</keyword>
<dbReference type="InterPro" id="IPR003228">
    <property type="entry name" value="TFIID_TAF12_dom"/>
</dbReference>
<dbReference type="EMBL" id="HE580276">
    <property type="protein sequence ID" value="CCD26994.1"/>
    <property type="molecule type" value="Genomic_DNA"/>
</dbReference>